<feature type="coiled-coil region" evidence="1">
    <location>
        <begin position="830"/>
        <end position="915"/>
    </location>
</feature>
<dbReference type="GO" id="GO:0005813">
    <property type="term" value="C:centrosome"/>
    <property type="evidence" value="ECO:0007669"/>
    <property type="project" value="InterPro"/>
</dbReference>
<dbReference type="InterPro" id="IPR044039">
    <property type="entry name" value="DUF5745"/>
</dbReference>
<feature type="compositionally biased region" description="Acidic residues" evidence="2">
    <location>
        <begin position="435"/>
        <end position="445"/>
    </location>
</feature>
<sequence length="947" mass="106992">MSEPPRSGSVKTQHLAQFCAPGTCTNNSPCAKSLTDWVEVANDLLSKCHINLRLKKLTECGASVFVSLYEAILGEKVPDYIAVPSSQEDDIHNVQSVIDSLALDYLQISLSHITGENIVRGDKESIRNLLEIFDGLLEYLTEQISDEESQNGEWPGHMSGEAPRPPEGAAQEQTGVREEGTLEEDRSLSSRGSTVRSSPYSAASWDAEGSESTAELIRLGDSARTFAAKNEAGRSGSRQSDRTAGPELAGEIRVAGSSGAKPAALAPSSGEPDVAVDTTALPVRPVSSDLWNGSGTQLREPIRPAVPLRPPCQPAQTDGRPPCSGGGQAPAGAPARWQEGEEAVAVPTISDSPRTLSDTLAANGHHFSQPSPGDSERSVSSGSRCASQKKASLAVERDQTEALAVGPKKVAFRTQPDIRLLTLQSSLGETQRWGEEEEEGSEEDSQLQGRGGLRDRTDHSESSVLDGELSGGVGEEPLSWRRRKNRQAEMELQEMSEKLSRRLEELDLMLKQALGETTEAGETKEEDKLSHHSDSVMECRRTKKQTDEPQLKKSSRTRSLSPSPPPARRPLQAQFEDALHREAQHHLARARRRAHAELETHRQRSLVLILAYEDELKRYEEREQILITQERGKAKEALREYEQILQKEAPRTPKPARVYSSRTTPRAAKPASPRGSVPPRKAPPMKVKENDLLPLLLEEFPHLQLSPHTLKRMWNQQLRQVGRLGSASSGDRSRAKLTSQVEDAQRKHDLLVEIIRKEQEHNQRLRDFKDRIRQQKSAQNRMREQRQQIARARKYYDDYHVQLKARMMRARTREEKMFRQLFEEGLGIQKERLQELRSYAKAQRQEHQRRHRDELESMENYYRDQFSLLAETLAQERQEIQVRKKAQEKALQKMKKELRSKMEREIRELQKLIIHNDDDDYFRNLEIERLRRRVQMASFQYSTSHLL</sequence>
<dbReference type="Proteomes" id="UP000736164">
    <property type="component" value="Unassembled WGS sequence"/>
</dbReference>
<reference evidence="4" key="1">
    <citation type="journal article" date="2021" name="Cell">
        <title>Tracing the genetic footprints of vertebrate landing in non-teleost ray-finned fishes.</title>
        <authorList>
            <person name="Bi X."/>
            <person name="Wang K."/>
            <person name="Yang L."/>
            <person name="Pan H."/>
            <person name="Jiang H."/>
            <person name="Wei Q."/>
            <person name="Fang M."/>
            <person name="Yu H."/>
            <person name="Zhu C."/>
            <person name="Cai Y."/>
            <person name="He Y."/>
            <person name="Gan X."/>
            <person name="Zeng H."/>
            <person name="Yu D."/>
            <person name="Zhu Y."/>
            <person name="Jiang H."/>
            <person name="Qiu Q."/>
            <person name="Yang H."/>
            <person name="Zhang Y.E."/>
            <person name="Wang W."/>
            <person name="Zhu M."/>
            <person name="He S."/>
            <person name="Zhang G."/>
        </authorList>
    </citation>
    <scope>NUCLEOTIDE SEQUENCE</scope>
    <source>
        <strain evidence="4">Allg_001</strain>
    </source>
</reference>
<keyword evidence="1" id="KW-0175">Coiled coil</keyword>
<feature type="compositionally biased region" description="Basic and acidic residues" evidence="2">
    <location>
        <begin position="175"/>
        <end position="188"/>
    </location>
</feature>
<evidence type="ECO:0000313" key="5">
    <source>
        <dbReference type="Proteomes" id="UP000736164"/>
    </source>
</evidence>
<protein>
    <submittedName>
        <fullName evidence="4">CEP95 protein</fullName>
    </submittedName>
</protein>
<feature type="non-terminal residue" evidence="4">
    <location>
        <position position="1"/>
    </location>
</feature>
<dbReference type="GO" id="GO:0000922">
    <property type="term" value="C:spindle pole"/>
    <property type="evidence" value="ECO:0007669"/>
    <property type="project" value="InterPro"/>
</dbReference>
<evidence type="ECO:0000259" key="3">
    <source>
        <dbReference type="Pfam" id="PF19016"/>
    </source>
</evidence>
<organism evidence="4 5">
    <name type="scientific">Atractosteus spatula</name>
    <name type="common">Alligator gar</name>
    <name type="synonym">Lepisosteus spatula</name>
    <dbReference type="NCBI Taxonomy" id="7917"/>
    <lineage>
        <taxon>Eukaryota</taxon>
        <taxon>Metazoa</taxon>
        <taxon>Chordata</taxon>
        <taxon>Craniata</taxon>
        <taxon>Vertebrata</taxon>
        <taxon>Euteleostomi</taxon>
        <taxon>Actinopterygii</taxon>
        <taxon>Neopterygii</taxon>
        <taxon>Holostei</taxon>
        <taxon>Semionotiformes</taxon>
        <taxon>Lepisosteidae</taxon>
        <taxon>Atractosteus</taxon>
    </lineage>
</organism>
<dbReference type="PANTHER" id="PTHR22545">
    <property type="entry name" value="CENTROSOMAL PROTEIN OF 95 KDA"/>
    <property type="match status" value="1"/>
</dbReference>
<dbReference type="InterPro" id="IPR026619">
    <property type="entry name" value="CEP95"/>
</dbReference>
<dbReference type="InterPro" id="IPR036872">
    <property type="entry name" value="CH_dom_sf"/>
</dbReference>
<evidence type="ECO:0000256" key="1">
    <source>
        <dbReference type="SAM" id="Coils"/>
    </source>
</evidence>
<feature type="region of interest" description="Disordered" evidence="2">
    <location>
        <begin position="254"/>
        <end position="498"/>
    </location>
</feature>
<proteinExistence type="predicted"/>
<evidence type="ECO:0000256" key="2">
    <source>
        <dbReference type="SAM" id="MobiDB-lite"/>
    </source>
</evidence>
<feature type="domain" description="DUF5745" evidence="3">
    <location>
        <begin position="78"/>
        <end position="136"/>
    </location>
</feature>
<comment type="caution">
    <text evidence="4">The sequence shown here is derived from an EMBL/GenBank/DDBJ whole genome shotgun (WGS) entry which is preliminary data.</text>
</comment>
<feature type="coiled-coil region" evidence="1">
    <location>
        <begin position="758"/>
        <end position="795"/>
    </location>
</feature>
<name>A0A8J7T8R4_ATRSP</name>
<feature type="compositionally biased region" description="Basic and acidic residues" evidence="2">
    <location>
        <begin position="452"/>
        <end position="461"/>
    </location>
</feature>
<accession>A0A8J7T8R4</accession>
<feature type="non-terminal residue" evidence="4">
    <location>
        <position position="947"/>
    </location>
</feature>
<dbReference type="EMBL" id="JAAWVO010014709">
    <property type="protein sequence ID" value="MBN3314223.1"/>
    <property type="molecule type" value="Genomic_DNA"/>
</dbReference>
<evidence type="ECO:0000313" key="4">
    <source>
        <dbReference type="EMBL" id="MBN3314223.1"/>
    </source>
</evidence>
<dbReference type="PANTHER" id="PTHR22545:SF0">
    <property type="entry name" value="CENTROSOMAL PROTEIN OF 95 KDA"/>
    <property type="match status" value="1"/>
</dbReference>
<feature type="compositionally biased region" description="Polar residues" evidence="2">
    <location>
        <begin position="349"/>
        <end position="390"/>
    </location>
</feature>
<dbReference type="Gene3D" id="1.10.418.10">
    <property type="entry name" value="Calponin-like domain"/>
    <property type="match status" value="1"/>
</dbReference>
<feature type="compositionally biased region" description="Low complexity" evidence="2">
    <location>
        <begin position="189"/>
        <end position="201"/>
    </location>
</feature>
<keyword evidence="5" id="KW-1185">Reference proteome</keyword>
<dbReference type="Pfam" id="PF19016">
    <property type="entry name" value="DUF5745"/>
    <property type="match status" value="1"/>
</dbReference>
<feature type="region of interest" description="Disordered" evidence="2">
    <location>
        <begin position="146"/>
        <end position="210"/>
    </location>
</feature>
<gene>
    <name evidence="4" type="primary">Cep95</name>
    <name evidence="4" type="ORF">GTO95_0013027</name>
</gene>
<dbReference type="AlphaFoldDB" id="A0A8J7T8R4"/>
<feature type="compositionally biased region" description="Basic and acidic residues" evidence="2">
    <location>
        <begin position="521"/>
        <end position="551"/>
    </location>
</feature>
<feature type="region of interest" description="Disordered" evidence="2">
    <location>
        <begin position="516"/>
        <end position="570"/>
    </location>
</feature>
<feature type="region of interest" description="Disordered" evidence="2">
    <location>
        <begin position="646"/>
        <end position="686"/>
    </location>
</feature>